<dbReference type="AlphaFoldDB" id="A0A426ZUH7"/>
<protein>
    <submittedName>
        <fullName evidence="2">Uncharacterized protein</fullName>
    </submittedName>
</protein>
<evidence type="ECO:0000313" key="3">
    <source>
        <dbReference type="Proteomes" id="UP000287651"/>
    </source>
</evidence>
<feature type="compositionally biased region" description="Basic and acidic residues" evidence="1">
    <location>
        <begin position="105"/>
        <end position="116"/>
    </location>
</feature>
<gene>
    <name evidence="2" type="ORF">B296_00036399</name>
</gene>
<comment type="caution">
    <text evidence="2">The sequence shown here is derived from an EMBL/GenBank/DDBJ whole genome shotgun (WGS) entry which is preliminary data.</text>
</comment>
<proteinExistence type="predicted"/>
<sequence length="125" mass="13679">MARGNTLVELDFLGIEKEIAASFRVLDRRSPARGPPPQTTLQGHPSTNQERYRPRPLMAGGDSTPTCSDRHVLPLPVSVDDAGSESLLPAEVILKLAEDCNAGNGRRERSLDELNRGSHQKQNLL</sequence>
<evidence type="ECO:0000313" key="2">
    <source>
        <dbReference type="EMBL" id="RRT67623.1"/>
    </source>
</evidence>
<organism evidence="2 3">
    <name type="scientific">Ensete ventricosum</name>
    <name type="common">Abyssinian banana</name>
    <name type="synonym">Musa ensete</name>
    <dbReference type="NCBI Taxonomy" id="4639"/>
    <lineage>
        <taxon>Eukaryota</taxon>
        <taxon>Viridiplantae</taxon>
        <taxon>Streptophyta</taxon>
        <taxon>Embryophyta</taxon>
        <taxon>Tracheophyta</taxon>
        <taxon>Spermatophyta</taxon>
        <taxon>Magnoliopsida</taxon>
        <taxon>Liliopsida</taxon>
        <taxon>Zingiberales</taxon>
        <taxon>Musaceae</taxon>
        <taxon>Ensete</taxon>
    </lineage>
</organism>
<evidence type="ECO:0000256" key="1">
    <source>
        <dbReference type="SAM" id="MobiDB-lite"/>
    </source>
</evidence>
<feature type="region of interest" description="Disordered" evidence="1">
    <location>
        <begin position="26"/>
        <end position="69"/>
    </location>
</feature>
<dbReference type="EMBL" id="AMZH03004976">
    <property type="protein sequence ID" value="RRT67623.1"/>
    <property type="molecule type" value="Genomic_DNA"/>
</dbReference>
<name>A0A426ZUH7_ENSVE</name>
<feature type="compositionally biased region" description="Polar residues" evidence="1">
    <location>
        <begin position="39"/>
        <end position="49"/>
    </location>
</feature>
<dbReference type="Proteomes" id="UP000287651">
    <property type="component" value="Unassembled WGS sequence"/>
</dbReference>
<reference evidence="2 3" key="1">
    <citation type="journal article" date="2014" name="Agronomy (Basel)">
        <title>A Draft Genome Sequence for Ensete ventricosum, the Drought-Tolerant Tree Against Hunger.</title>
        <authorList>
            <person name="Harrison J."/>
            <person name="Moore K.A."/>
            <person name="Paszkiewicz K."/>
            <person name="Jones T."/>
            <person name="Grant M."/>
            <person name="Ambacheew D."/>
            <person name="Muzemil S."/>
            <person name="Studholme D.J."/>
        </authorList>
    </citation>
    <scope>NUCLEOTIDE SEQUENCE [LARGE SCALE GENOMIC DNA]</scope>
</reference>
<accession>A0A426ZUH7</accession>
<feature type="region of interest" description="Disordered" evidence="1">
    <location>
        <begin position="104"/>
        <end position="125"/>
    </location>
</feature>